<name>A0ACC1MCD8_9APHY</name>
<dbReference type="Proteomes" id="UP001144978">
    <property type="component" value="Unassembled WGS sequence"/>
</dbReference>
<comment type="caution">
    <text evidence="1">The sequence shown here is derived from an EMBL/GenBank/DDBJ whole genome shotgun (WGS) entry which is preliminary data.</text>
</comment>
<accession>A0ACC1MCD8</accession>
<dbReference type="EMBL" id="JANSHE010007947">
    <property type="protein sequence ID" value="KAJ2955111.1"/>
    <property type="molecule type" value="Genomic_DNA"/>
</dbReference>
<protein>
    <submittedName>
        <fullName evidence="1">Uncharacterized protein</fullName>
    </submittedName>
</protein>
<proteinExistence type="predicted"/>
<evidence type="ECO:0000313" key="1">
    <source>
        <dbReference type="EMBL" id="KAJ2955111.1"/>
    </source>
</evidence>
<sequence>MEGKHTFPEPSKLDRQSMSSERLPGEARMRVDEGRASADPAHGARFSRRGTSPLAGRGGARSGSAERRGAIVPPPAAGSSRVDKGKRRADEISSDAHSRRYTVGGDVFYPKEAQEELPRVRRRARQSVPPAFSLGDDDEDADVMVSSSSVSVLPVDDDDEPLTPLCSPMSSSDDLVSSTSLFYQPPPIAIPYPVPYPPLHPPLVPSWFQLDAHDDDSMLPPRSSRSSSARCDRGHV</sequence>
<keyword evidence="2" id="KW-1185">Reference proteome</keyword>
<reference evidence="1" key="1">
    <citation type="submission" date="2022-08" db="EMBL/GenBank/DDBJ databases">
        <title>Genome Sequence of Pycnoporus sanguineus.</title>
        <authorList>
            <person name="Buettner E."/>
        </authorList>
    </citation>
    <scope>NUCLEOTIDE SEQUENCE</scope>
    <source>
        <strain evidence="1">CG-C14</strain>
    </source>
</reference>
<organism evidence="1 2">
    <name type="scientific">Trametes sanguinea</name>
    <dbReference type="NCBI Taxonomy" id="158606"/>
    <lineage>
        <taxon>Eukaryota</taxon>
        <taxon>Fungi</taxon>
        <taxon>Dikarya</taxon>
        <taxon>Basidiomycota</taxon>
        <taxon>Agaricomycotina</taxon>
        <taxon>Agaricomycetes</taxon>
        <taxon>Polyporales</taxon>
        <taxon>Polyporaceae</taxon>
        <taxon>Trametes</taxon>
    </lineage>
</organism>
<gene>
    <name evidence="1" type="ORF">NUW54_g14766</name>
</gene>
<evidence type="ECO:0000313" key="2">
    <source>
        <dbReference type="Proteomes" id="UP001144978"/>
    </source>
</evidence>